<feature type="compositionally biased region" description="Low complexity" evidence="1">
    <location>
        <begin position="183"/>
        <end position="243"/>
    </location>
</feature>
<evidence type="ECO:0000313" key="2">
    <source>
        <dbReference type="EMBL" id="SCU76135.1"/>
    </source>
</evidence>
<dbReference type="AlphaFoldDB" id="A0A1K0IFL2"/>
<reference evidence="2" key="1">
    <citation type="submission" date="2016-09" db="EMBL/GenBank/DDBJ databases">
        <authorList>
            <person name="Capua I."/>
            <person name="De Benedictis P."/>
            <person name="Joannis T."/>
            <person name="Lombin L.H."/>
            <person name="Cattoli G."/>
        </authorList>
    </citation>
    <scope>NUCLEOTIDE SEQUENCE</scope>
    <source>
        <strain evidence="2">B9</strain>
    </source>
</reference>
<sequence>MAGNLAPGRLAGMARGRVRAGTVIAALAATLAGCGGGDDAAPATAPNDTTIKTPPPAGAGGPRVLLVGVDGATYARVQGALLRRDLPNLARLNLVPTATGRSATSSRSRWRRRCSMVWPRTSASTASRSPTRRTPPRSARGWQALTAARWLPTTSAASRCSWTRVSTATGWRTTLPISRRARSSPSASGSAPTAARATAPASPSCPTRATSRAATPALPSRCSAAARSDSTWAAASATTSTTS</sequence>
<accession>A0A1K0IFL2</accession>
<protein>
    <submittedName>
        <fullName evidence="2">Uncharacterized protein</fullName>
    </submittedName>
</protein>
<proteinExistence type="predicted"/>
<feature type="region of interest" description="Disordered" evidence="1">
    <location>
        <begin position="173"/>
        <end position="243"/>
    </location>
</feature>
<feature type="compositionally biased region" description="Low complexity" evidence="1">
    <location>
        <begin position="119"/>
        <end position="129"/>
    </location>
</feature>
<organism evidence="2">
    <name type="scientific">Cupriavidus necator</name>
    <name type="common">Alcaligenes eutrophus</name>
    <name type="synonym">Ralstonia eutropha</name>
    <dbReference type="NCBI Taxonomy" id="106590"/>
    <lineage>
        <taxon>Bacteria</taxon>
        <taxon>Pseudomonadati</taxon>
        <taxon>Pseudomonadota</taxon>
        <taxon>Betaproteobacteria</taxon>
        <taxon>Burkholderiales</taxon>
        <taxon>Burkholderiaceae</taxon>
        <taxon>Cupriavidus</taxon>
    </lineage>
</organism>
<feature type="region of interest" description="Disordered" evidence="1">
    <location>
        <begin position="118"/>
        <end position="141"/>
    </location>
</feature>
<gene>
    <name evidence="2" type="ORF">CNECB9_2770043</name>
</gene>
<dbReference type="EMBL" id="FMSH01000198">
    <property type="protein sequence ID" value="SCU76135.1"/>
    <property type="molecule type" value="Genomic_DNA"/>
</dbReference>
<evidence type="ECO:0000256" key="1">
    <source>
        <dbReference type="SAM" id="MobiDB-lite"/>
    </source>
</evidence>
<name>A0A1K0IFL2_CUPNE</name>